<dbReference type="GO" id="GO:0006406">
    <property type="term" value="P:mRNA export from nucleus"/>
    <property type="evidence" value="ECO:0007669"/>
    <property type="project" value="TreeGrafter"/>
</dbReference>
<dbReference type="Gene3D" id="2.130.10.10">
    <property type="entry name" value="YVTN repeat-like/Quinoprotein amine dehydrogenase"/>
    <property type="match status" value="1"/>
</dbReference>
<dbReference type="Pfam" id="PF00400">
    <property type="entry name" value="WD40"/>
    <property type="match status" value="1"/>
</dbReference>
<name>A0A915PDH3_9BILA</name>
<keyword evidence="4" id="KW-1185">Reference proteome</keyword>
<dbReference type="GO" id="GO:0000347">
    <property type="term" value="C:THO complex"/>
    <property type="evidence" value="ECO:0007669"/>
    <property type="project" value="TreeGrafter"/>
</dbReference>
<evidence type="ECO:0000313" key="5">
    <source>
        <dbReference type="WBParaSite" id="sdigi.contig11.g1210.t1"/>
    </source>
</evidence>
<dbReference type="AlphaFoldDB" id="A0A915PDH3"/>
<evidence type="ECO:0000256" key="1">
    <source>
        <dbReference type="ARBA" id="ARBA00009728"/>
    </source>
</evidence>
<proteinExistence type="inferred from homology"/>
<reference evidence="5" key="1">
    <citation type="submission" date="2022-11" db="UniProtKB">
        <authorList>
            <consortium name="WormBaseParasite"/>
        </authorList>
    </citation>
    <scope>IDENTIFICATION</scope>
</reference>
<evidence type="ECO:0000313" key="4">
    <source>
        <dbReference type="Proteomes" id="UP000887581"/>
    </source>
</evidence>
<evidence type="ECO:0000256" key="2">
    <source>
        <dbReference type="ARBA" id="ARBA00022574"/>
    </source>
</evidence>
<dbReference type="PROSITE" id="PS50294">
    <property type="entry name" value="WD_REPEATS_REGION"/>
    <property type="match status" value="1"/>
</dbReference>
<keyword evidence="2 3" id="KW-0853">WD repeat</keyword>
<dbReference type="SUPFAM" id="SSF50978">
    <property type="entry name" value="WD40 repeat-like"/>
    <property type="match status" value="1"/>
</dbReference>
<protein>
    <submittedName>
        <fullName evidence="5">WD_REPEATS_REGION domain-containing protein</fullName>
    </submittedName>
</protein>
<dbReference type="InterPro" id="IPR001680">
    <property type="entry name" value="WD40_rpt"/>
</dbReference>
<feature type="repeat" description="WD" evidence="3">
    <location>
        <begin position="194"/>
        <end position="228"/>
    </location>
</feature>
<dbReference type="GO" id="GO:0000346">
    <property type="term" value="C:transcription export complex"/>
    <property type="evidence" value="ECO:0007669"/>
    <property type="project" value="TreeGrafter"/>
</dbReference>
<dbReference type="InterPro" id="IPR036322">
    <property type="entry name" value="WD40_repeat_dom_sf"/>
</dbReference>
<dbReference type="InterPro" id="IPR042626">
    <property type="entry name" value="THOC6"/>
</dbReference>
<organism evidence="4 5">
    <name type="scientific">Setaria digitata</name>
    <dbReference type="NCBI Taxonomy" id="48799"/>
    <lineage>
        <taxon>Eukaryota</taxon>
        <taxon>Metazoa</taxon>
        <taxon>Ecdysozoa</taxon>
        <taxon>Nematoda</taxon>
        <taxon>Chromadorea</taxon>
        <taxon>Rhabditida</taxon>
        <taxon>Spirurina</taxon>
        <taxon>Spiruromorpha</taxon>
        <taxon>Filarioidea</taxon>
        <taxon>Setariidae</taxon>
        <taxon>Setaria</taxon>
    </lineage>
</organism>
<accession>A0A915PDH3</accession>
<dbReference type="Proteomes" id="UP000887581">
    <property type="component" value="Unplaced"/>
</dbReference>
<dbReference type="PROSITE" id="PS50082">
    <property type="entry name" value="WD_REPEATS_2"/>
    <property type="match status" value="1"/>
</dbReference>
<dbReference type="PANTHER" id="PTHR44411:SF1">
    <property type="entry name" value="THO COMPLEX SUBUNIT 6 HOMOLOG"/>
    <property type="match status" value="1"/>
</dbReference>
<evidence type="ECO:0000256" key="3">
    <source>
        <dbReference type="PROSITE-ProRule" id="PRU00221"/>
    </source>
</evidence>
<dbReference type="WBParaSite" id="sdigi.contig11.g1210.t1">
    <property type="protein sequence ID" value="sdigi.contig11.g1210.t1"/>
    <property type="gene ID" value="sdigi.contig11.g1210"/>
</dbReference>
<sequence length="373" mass="41569">MTQEICLDTLSREGFAFEQMVLHLTYITSRGMVVEEFDGAFSRQAFYTRIYRQLFSPDGNWLVVTDSLAHLYLFELRHALELNASSNERRFKCLLKLDEPVYALSSVHSRIVCGNAVGQLAIYDWNDIIHSDTSDPCFPISKFNGFPAGLSVAPPCEINAVSCINNRYILYAGAGDNAIRLVEIERPDKVISTFVGHTEYVNELAVQSEHVFLSSSEDGTVRLWDTRSKDLHIFNVASEEKLRRRNCGKGICALDIEEDFMVCGGDVELAIWHIGSRSLASPLCCERPPLMRYTVAKMNGDRILIGGSSSDLMQFDYSGQHLTSVKTSLRSIYSIETNLLGPNAMTVVAGDSVLINAFLNLGYVSFCFSTSST</sequence>
<dbReference type="SMART" id="SM00320">
    <property type="entry name" value="WD40"/>
    <property type="match status" value="2"/>
</dbReference>
<dbReference type="InterPro" id="IPR015943">
    <property type="entry name" value="WD40/YVTN_repeat-like_dom_sf"/>
</dbReference>
<comment type="similarity">
    <text evidence="1">Belongs to the WD repeat THOC6 family.</text>
</comment>
<dbReference type="PANTHER" id="PTHR44411">
    <property type="entry name" value="THO COMPLEX SUBUNIT 6 HOMOLOG"/>
    <property type="match status" value="1"/>
</dbReference>